<dbReference type="AlphaFoldDB" id="A0A8E2ECL7"/>
<evidence type="ECO:0000256" key="2">
    <source>
        <dbReference type="ARBA" id="ARBA00010892"/>
    </source>
</evidence>
<feature type="transmembrane region" description="Helical" evidence="8">
    <location>
        <begin position="246"/>
        <end position="264"/>
    </location>
</feature>
<dbReference type="Pfam" id="PF03824">
    <property type="entry name" value="NicO"/>
    <property type="match status" value="1"/>
</dbReference>
<evidence type="ECO:0000256" key="7">
    <source>
        <dbReference type="ARBA" id="ARBA00023136"/>
    </source>
</evidence>
<feature type="transmembrane region" description="Helical" evidence="8">
    <location>
        <begin position="212"/>
        <end position="234"/>
    </location>
</feature>
<dbReference type="Proteomes" id="UP000250266">
    <property type="component" value="Unassembled WGS sequence"/>
</dbReference>
<feature type="transmembrane region" description="Helical" evidence="8">
    <location>
        <begin position="140"/>
        <end position="164"/>
    </location>
</feature>
<reference evidence="9 10" key="1">
    <citation type="journal article" date="2016" name="Nat. Commun.">
        <title>Ectomycorrhizal ecology is imprinted in the genome of the dominant symbiotic fungus Cenococcum geophilum.</title>
        <authorList>
            <consortium name="DOE Joint Genome Institute"/>
            <person name="Peter M."/>
            <person name="Kohler A."/>
            <person name="Ohm R.A."/>
            <person name="Kuo A."/>
            <person name="Krutzmann J."/>
            <person name="Morin E."/>
            <person name="Arend M."/>
            <person name="Barry K.W."/>
            <person name="Binder M."/>
            <person name="Choi C."/>
            <person name="Clum A."/>
            <person name="Copeland A."/>
            <person name="Grisel N."/>
            <person name="Haridas S."/>
            <person name="Kipfer T."/>
            <person name="LaButti K."/>
            <person name="Lindquist E."/>
            <person name="Lipzen A."/>
            <person name="Maire R."/>
            <person name="Meier B."/>
            <person name="Mihaltcheva S."/>
            <person name="Molinier V."/>
            <person name="Murat C."/>
            <person name="Poggeler S."/>
            <person name="Quandt C.A."/>
            <person name="Sperisen C."/>
            <person name="Tritt A."/>
            <person name="Tisserant E."/>
            <person name="Crous P.W."/>
            <person name="Henrissat B."/>
            <person name="Nehls U."/>
            <person name="Egli S."/>
            <person name="Spatafora J.W."/>
            <person name="Grigoriev I.V."/>
            <person name="Martin F.M."/>
        </authorList>
    </citation>
    <scope>NUCLEOTIDE SEQUENCE [LARGE SCALE GENOMIC DNA]</scope>
    <source>
        <strain evidence="9 10">CBS 459.81</strain>
    </source>
</reference>
<keyword evidence="4" id="KW-0533">Nickel</keyword>
<comment type="subcellular location">
    <subcellularLocation>
        <location evidence="8">Cell membrane</location>
        <topology evidence="8">Multi-pass membrane protein</topology>
    </subcellularLocation>
    <subcellularLocation>
        <location evidence="1">Endomembrane system</location>
        <topology evidence="1">Multi-pass membrane protein</topology>
    </subcellularLocation>
</comment>
<dbReference type="PANTHER" id="PTHR31611:SF0">
    <property type="entry name" value="HIGH-AFFINITY NICKEL TRANSPORT PROTEIN NIC1"/>
    <property type="match status" value="1"/>
</dbReference>
<evidence type="ECO:0000256" key="4">
    <source>
        <dbReference type="ARBA" id="ARBA00022596"/>
    </source>
</evidence>
<accession>A0A8E2ECL7</accession>
<proteinExistence type="inferred from homology"/>
<evidence type="ECO:0000256" key="1">
    <source>
        <dbReference type="ARBA" id="ARBA00004127"/>
    </source>
</evidence>
<evidence type="ECO:0000256" key="5">
    <source>
        <dbReference type="ARBA" id="ARBA00022692"/>
    </source>
</evidence>
<evidence type="ECO:0000256" key="8">
    <source>
        <dbReference type="RuleBase" id="RU362101"/>
    </source>
</evidence>
<dbReference type="EMBL" id="KV744934">
    <property type="protein sequence ID" value="OCK81088.1"/>
    <property type="molecule type" value="Genomic_DNA"/>
</dbReference>
<dbReference type="GO" id="GO:0015099">
    <property type="term" value="F:nickel cation transmembrane transporter activity"/>
    <property type="evidence" value="ECO:0007669"/>
    <property type="project" value="UniProtKB-UniRule"/>
</dbReference>
<keyword evidence="3 8" id="KW-0813">Transport</keyword>
<keyword evidence="7 8" id="KW-0472">Membrane</keyword>
<keyword evidence="6 8" id="KW-1133">Transmembrane helix</keyword>
<feature type="transmembrane region" description="Helical" evidence="8">
    <location>
        <begin position="285"/>
        <end position="315"/>
    </location>
</feature>
<evidence type="ECO:0000256" key="6">
    <source>
        <dbReference type="ARBA" id="ARBA00022989"/>
    </source>
</evidence>
<sequence>MADPSSSFPNELAEARKTILSLIRSVSTKAAAYHVRVPALISAAVLSYTLGLRHALDADHVSVSDRPHDAAAHSFWTASSDSGDVLLTRIFNVTSLFASPNDKFHPTSQSTNKNIVVITSLIVAASASTISHHISSFSHVGSIIGTSISAFFLLLGLMNLCILYKLLRQMNLLLSSPTPTSSSSSTLKMHGGGCLFRLFRRMFKLIDRPWKMYPLGVLFGLGFDTSSEIVLLGISSIQAAKGTSTWLILLFPVLFTAGMCLLDTTDGLMMGLYTSSELAHDLVAVLYYSIVLTVVTVVVAGTIGCVQVLALVVVVAEPNGAFWRGVERVGERWDIVGGAICGSFVLFGGLSVLLYKPWRRRVDRRRARRAQISCVTEGADAEVSVGGTEGR</sequence>
<organism evidence="9 10">
    <name type="scientific">Lepidopterella palustris CBS 459.81</name>
    <dbReference type="NCBI Taxonomy" id="1314670"/>
    <lineage>
        <taxon>Eukaryota</taxon>
        <taxon>Fungi</taxon>
        <taxon>Dikarya</taxon>
        <taxon>Ascomycota</taxon>
        <taxon>Pezizomycotina</taxon>
        <taxon>Dothideomycetes</taxon>
        <taxon>Pleosporomycetidae</taxon>
        <taxon>Mytilinidiales</taxon>
        <taxon>Argynnaceae</taxon>
        <taxon>Lepidopterella</taxon>
    </lineage>
</organism>
<name>A0A8E2ECL7_9PEZI</name>
<dbReference type="OrthoDB" id="5197598at2759"/>
<feature type="transmembrane region" description="Helical" evidence="8">
    <location>
        <begin position="115"/>
        <end position="134"/>
    </location>
</feature>
<dbReference type="InterPro" id="IPR011541">
    <property type="entry name" value="Ni/Co_transpt_high_affinity"/>
</dbReference>
<comment type="similarity">
    <text evidence="2 8">Belongs to the NiCoT transporter (TC 2.A.52) family.</text>
</comment>
<evidence type="ECO:0000313" key="9">
    <source>
        <dbReference type="EMBL" id="OCK81088.1"/>
    </source>
</evidence>
<dbReference type="PANTHER" id="PTHR31611">
    <property type="entry name" value="HIGH-AFFINITY NICKEL TRANSPORT PROTEIN NIC1"/>
    <property type="match status" value="1"/>
</dbReference>
<dbReference type="InterPro" id="IPR004688">
    <property type="entry name" value="Ni/Co_transpt"/>
</dbReference>
<keyword evidence="5 8" id="KW-0812">Transmembrane</keyword>
<dbReference type="GO" id="GO:0012505">
    <property type="term" value="C:endomembrane system"/>
    <property type="evidence" value="ECO:0007669"/>
    <property type="project" value="UniProtKB-SubCell"/>
</dbReference>
<dbReference type="GO" id="GO:0005886">
    <property type="term" value="C:plasma membrane"/>
    <property type="evidence" value="ECO:0007669"/>
    <property type="project" value="UniProtKB-SubCell"/>
</dbReference>
<gene>
    <name evidence="9" type="ORF">K432DRAFT_425239</name>
</gene>
<protein>
    <recommendedName>
        <fullName evidence="8">Nickel/cobalt efflux system</fullName>
    </recommendedName>
</protein>
<feature type="transmembrane region" description="Helical" evidence="8">
    <location>
        <begin position="335"/>
        <end position="355"/>
    </location>
</feature>
<evidence type="ECO:0000256" key="3">
    <source>
        <dbReference type="ARBA" id="ARBA00022448"/>
    </source>
</evidence>
<feature type="non-terminal residue" evidence="9">
    <location>
        <position position="391"/>
    </location>
</feature>
<evidence type="ECO:0000313" key="10">
    <source>
        <dbReference type="Proteomes" id="UP000250266"/>
    </source>
</evidence>
<keyword evidence="10" id="KW-1185">Reference proteome</keyword>